<dbReference type="EMBL" id="BAABUK010000007">
    <property type="protein sequence ID" value="GAA5810354.1"/>
    <property type="molecule type" value="Genomic_DNA"/>
</dbReference>
<dbReference type="Pfam" id="PF00179">
    <property type="entry name" value="UQ_con"/>
    <property type="match status" value="1"/>
</dbReference>
<accession>A0ABP9YU07</accession>
<evidence type="ECO:0000313" key="3">
    <source>
        <dbReference type="EMBL" id="GAA5810354.1"/>
    </source>
</evidence>
<dbReference type="PROSITE" id="PS50127">
    <property type="entry name" value="UBC_2"/>
    <property type="match status" value="1"/>
</dbReference>
<protein>
    <recommendedName>
        <fullName evidence="2">UBC core domain-containing protein</fullName>
    </recommendedName>
</protein>
<sequence>MSKFLPKKFIGPYVSPSTGARKVGGLASSTRSPNVSNVFSRVRKNSTSASSSHHHRLQRLSSCEDWDEENIGETYAPHLISEYFKKYELMTEFINLKNPNHCPLGIYIMPSSENLNVWYGVLFVHQGYYRSGAFKFRVAIPESYPEYPPAVTFMSDMFHPLVDGGGNLSISQQFPTWRPYEDYIFHVLHYIKNIFKKAVLDRLVDKHCHNKEAYRLYRTDANIFGKLAQQCAQLSITESYLFDHFPDDNMIKFSPISEGKYENIRAQIFKSAVTGTASIDETEQLFHEEKETDIIDMSLEDYNKTTATIDAQQED</sequence>
<organism evidence="3 4">
    <name type="scientific">Mucor flavus</name>
    <dbReference type="NCBI Taxonomy" id="439312"/>
    <lineage>
        <taxon>Eukaryota</taxon>
        <taxon>Fungi</taxon>
        <taxon>Fungi incertae sedis</taxon>
        <taxon>Mucoromycota</taxon>
        <taxon>Mucoromycotina</taxon>
        <taxon>Mucoromycetes</taxon>
        <taxon>Mucorales</taxon>
        <taxon>Mucorineae</taxon>
        <taxon>Mucoraceae</taxon>
        <taxon>Mucor</taxon>
    </lineage>
</organism>
<gene>
    <name evidence="3" type="ORF">MFLAVUS_003775</name>
</gene>
<evidence type="ECO:0000256" key="1">
    <source>
        <dbReference type="ARBA" id="ARBA00022786"/>
    </source>
</evidence>
<proteinExistence type="predicted"/>
<feature type="domain" description="UBC core" evidence="2">
    <location>
        <begin position="84"/>
        <end position="237"/>
    </location>
</feature>
<name>A0ABP9YU07_9FUNG</name>
<dbReference type="CDD" id="cd23814">
    <property type="entry name" value="UEV_AKTIP"/>
    <property type="match status" value="1"/>
</dbReference>
<dbReference type="InterPro" id="IPR050113">
    <property type="entry name" value="Ub_conjugating_enzyme"/>
</dbReference>
<evidence type="ECO:0000313" key="4">
    <source>
        <dbReference type="Proteomes" id="UP001473302"/>
    </source>
</evidence>
<evidence type="ECO:0000259" key="2">
    <source>
        <dbReference type="PROSITE" id="PS50127"/>
    </source>
</evidence>
<dbReference type="InterPro" id="IPR016135">
    <property type="entry name" value="UBQ-conjugating_enzyme/RWD"/>
</dbReference>
<keyword evidence="1" id="KW-0833">Ubl conjugation pathway</keyword>
<comment type="caution">
    <text evidence="3">The sequence shown here is derived from an EMBL/GenBank/DDBJ whole genome shotgun (WGS) entry which is preliminary data.</text>
</comment>
<dbReference type="Gene3D" id="3.10.110.10">
    <property type="entry name" value="Ubiquitin Conjugating Enzyme"/>
    <property type="match status" value="1"/>
</dbReference>
<keyword evidence="4" id="KW-1185">Reference proteome</keyword>
<dbReference type="Proteomes" id="UP001473302">
    <property type="component" value="Unassembled WGS sequence"/>
</dbReference>
<dbReference type="SUPFAM" id="SSF54495">
    <property type="entry name" value="UBC-like"/>
    <property type="match status" value="1"/>
</dbReference>
<dbReference type="InterPro" id="IPR000608">
    <property type="entry name" value="UBC"/>
</dbReference>
<dbReference type="PANTHER" id="PTHR24067">
    <property type="entry name" value="UBIQUITIN-CONJUGATING ENZYME E2"/>
    <property type="match status" value="1"/>
</dbReference>
<dbReference type="SMART" id="SM00212">
    <property type="entry name" value="UBCc"/>
    <property type="match status" value="1"/>
</dbReference>
<reference evidence="3 4" key="1">
    <citation type="submission" date="2024-04" db="EMBL/GenBank/DDBJ databases">
        <title>genome sequences of Mucor flavus KT1a and Helicostylum pulchrum KT1b strains isolated from the surface of a dry-aged beef.</title>
        <authorList>
            <person name="Toyotome T."/>
            <person name="Hosono M."/>
            <person name="Torimaru M."/>
            <person name="Fukuda K."/>
            <person name="Mikami N."/>
        </authorList>
    </citation>
    <scope>NUCLEOTIDE SEQUENCE [LARGE SCALE GENOMIC DNA]</scope>
    <source>
        <strain evidence="3 4">KT1a</strain>
    </source>
</reference>